<dbReference type="Proteomes" id="UP000266721">
    <property type="component" value="Unassembled WGS sequence"/>
</dbReference>
<reference evidence="1 2" key="1">
    <citation type="journal article" date="2016" name="PLoS ONE">
        <title>A First Insight into the Genome of the Filter-Feeder Mussel Mytilus galloprovincialis.</title>
        <authorList>
            <person name="Murgarella M."/>
            <person name="Puiu D."/>
            <person name="Novoa B."/>
            <person name="Figueras A."/>
            <person name="Posada D."/>
            <person name="Canchaya C."/>
        </authorList>
    </citation>
    <scope>NUCLEOTIDE SEQUENCE [LARGE SCALE GENOMIC DNA]</scope>
    <source>
        <tissue evidence="1">Muscle</tissue>
    </source>
</reference>
<keyword evidence="2" id="KW-1185">Reference proteome</keyword>
<evidence type="ECO:0000313" key="1">
    <source>
        <dbReference type="EMBL" id="OPL33610.1"/>
    </source>
</evidence>
<sequence length="137" mass="16298">MKLKAEVKDSENVIKETSIQSIRDLEIFIKSKGKDKQPLDICIRHVREEDKTLTEWTLDMETLTKRIAKEKNIVFQSKVNDKATLTESISNERTTFFEWLGKEKETLIKLMEKEKVAFTEWKKKREGHVNKIDERRE</sequence>
<feature type="non-terminal residue" evidence="1">
    <location>
        <position position="1"/>
    </location>
</feature>
<comment type="caution">
    <text evidence="1">The sequence shown here is derived from an EMBL/GenBank/DDBJ whole genome shotgun (WGS) entry which is preliminary data.</text>
</comment>
<name>A0A3L5TUI9_MYTGA</name>
<protein>
    <submittedName>
        <fullName evidence="1">Uncharacterized protein</fullName>
    </submittedName>
</protein>
<accession>A0A3L5TUI9</accession>
<organism evidence="1 2">
    <name type="scientific">Mytilus galloprovincialis</name>
    <name type="common">Mediterranean mussel</name>
    <dbReference type="NCBI Taxonomy" id="29158"/>
    <lineage>
        <taxon>Eukaryota</taxon>
        <taxon>Metazoa</taxon>
        <taxon>Spiralia</taxon>
        <taxon>Lophotrochozoa</taxon>
        <taxon>Mollusca</taxon>
        <taxon>Bivalvia</taxon>
        <taxon>Autobranchia</taxon>
        <taxon>Pteriomorphia</taxon>
        <taxon>Mytilida</taxon>
        <taxon>Mytiloidea</taxon>
        <taxon>Mytilidae</taxon>
        <taxon>Mytilinae</taxon>
        <taxon>Mytilus</taxon>
    </lineage>
</organism>
<gene>
    <name evidence="1" type="ORF">AM593_08830</name>
</gene>
<proteinExistence type="predicted"/>
<evidence type="ECO:0000313" key="2">
    <source>
        <dbReference type="Proteomes" id="UP000266721"/>
    </source>
</evidence>
<dbReference type="AlphaFoldDB" id="A0A3L5TUI9"/>
<dbReference type="EMBL" id="KV582189">
    <property type="protein sequence ID" value="OPL33610.1"/>
    <property type="molecule type" value="Genomic_DNA"/>
</dbReference>